<gene>
    <name evidence="3" type="ORF">CUNI_LOCUS17466</name>
</gene>
<accession>A0A8S3ZV36</accession>
<dbReference type="PANTHER" id="PTHR47133:SF1">
    <property type="entry name" value="TALIN ROD DOMAIN-CONTAINING PROTEIN 1"/>
    <property type="match status" value="1"/>
</dbReference>
<dbReference type="EMBL" id="CAJHNH020004935">
    <property type="protein sequence ID" value="CAG5131908.1"/>
    <property type="molecule type" value="Genomic_DNA"/>
</dbReference>
<comment type="caution">
    <text evidence="3">The sequence shown here is derived from an EMBL/GenBank/DDBJ whole genome shotgun (WGS) entry which is preliminary data.</text>
</comment>
<dbReference type="PANTHER" id="PTHR47133">
    <property type="entry name" value="TALIN ROD DOMAIN-CONTAINING PROTEIN 1"/>
    <property type="match status" value="1"/>
</dbReference>
<feature type="compositionally biased region" description="Basic and acidic residues" evidence="1">
    <location>
        <begin position="377"/>
        <end position="386"/>
    </location>
</feature>
<evidence type="ECO:0000313" key="4">
    <source>
        <dbReference type="Proteomes" id="UP000678393"/>
    </source>
</evidence>
<protein>
    <recommendedName>
        <fullName evidence="2">Talin IBS2B domain-containing protein</fullName>
    </recommendedName>
</protein>
<proteinExistence type="predicted"/>
<name>A0A8S3ZV36_9EUPU</name>
<dbReference type="OrthoDB" id="10009851at2759"/>
<dbReference type="Proteomes" id="UP000678393">
    <property type="component" value="Unassembled WGS sequence"/>
</dbReference>
<feature type="region of interest" description="Disordered" evidence="1">
    <location>
        <begin position="328"/>
        <end position="470"/>
    </location>
</feature>
<keyword evidence="4" id="KW-1185">Reference proteome</keyword>
<evidence type="ECO:0000256" key="1">
    <source>
        <dbReference type="SAM" id="MobiDB-lite"/>
    </source>
</evidence>
<sequence>MSDHARSIVLVFDESHTRIQTVSELLLISCIPRPVFTRAEDLNLTKDNFVRYRDRVIGQLNRMLILSRDIATQVHAKQIQWKPFCHRTQELTTAVIHLSELSAHIAYLIAANTTGSQPAVLGPVANIHQLTQADLDIRFSCTRLKRSRMSDLQPHLLVDLCSVLTKSLTAMTDICRQAADKISDSNDQDQFKLCVKAITSTTGCLVSSIKSFKHQPSETHFRRVVTFCDPVISTSGALLNFASEGSFVGIPAVLSAEGLEAYKSILGLCMSIASANIQICRAVRDLVYSYSTKRQQDRMSLCVESITRSSSQLRDLLLSHEFTPKSGTDLCGRADSDSTLQTRTSEKFDMSSGVSEPSPSQEAGRMTSPSAQTLRSSAEKEMKTINDNKVSQLGGGDPHSSDTAKHTQEECHRHVTQAFFSSPLSSRPVSMAGESSETSSRSGISVDGDLKSVSPQHFLSSPLSISSSSLTASFSDDQDLLDSSLLTELEKKETVSAFNS</sequence>
<dbReference type="InterPro" id="IPR042799">
    <property type="entry name" value="TLNRD1"/>
</dbReference>
<dbReference type="GO" id="GO:0003779">
    <property type="term" value="F:actin binding"/>
    <property type="evidence" value="ECO:0007669"/>
    <property type="project" value="InterPro"/>
</dbReference>
<feature type="compositionally biased region" description="Polar residues" evidence="1">
    <location>
        <begin position="352"/>
        <end position="376"/>
    </location>
</feature>
<feature type="compositionally biased region" description="Polar residues" evidence="1">
    <location>
        <begin position="418"/>
        <end position="428"/>
    </location>
</feature>
<feature type="domain" description="Talin IBS2B" evidence="2">
    <location>
        <begin position="129"/>
        <end position="242"/>
    </location>
</feature>
<dbReference type="InterPro" id="IPR054082">
    <property type="entry name" value="Talin_IBS2B"/>
</dbReference>
<feature type="compositionally biased region" description="Low complexity" evidence="1">
    <location>
        <begin position="459"/>
        <end position="470"/>
    </location>
</feature>
<dbReference type="Gene3D" id="1.20.1420.10">
    <property type="entry name" value="Talin, central domain"/>
    <property type="match status" value="1"/>
</dbReference>
<dbReference type="Pfam" id="PF21896">
    <property type="entry name" value="Talin_IBS2B"/>
    <property type="match status" value="1"/>
</dbReference>
<feature type="compositionally biased region" description="Low complexity" evidence="1">
    <location>
        <begin position="430"/>
        <end position="445"/>
    </location>
</feature>
<feature type="compositionally biased region" description="Basic and acidic residues" evidence="1">
    <location>
        <begin position="399"/>
        <end position="413"/>
    </location>
</feature>
<dbReference type="Gene3D" id="1.20.120.230">
    <property type="entry name" value="Alpha-catenin/vinculin-like"/>
    <property type="match status" value="1"/>
</dbReference>
<evidence type="ECO:0000313" key="3">
    <source>
        <dbReference type="EMBL" id="CAG5131908.1"/>
    </source>
</evidence>
<evidence type="ECO:0000259" key="2">
    <source>
        <dbReference type="Pfam" id="PF21896"/>
    </source>
</evidence>
<reference evidence="3" key="1">
    <citation type="submission" date="2021-04" db="EMBL/GenBank/DDBJ databases">
        <authorList>
            <consortium name="Molecular Ecology Group"/>
        </authorList>
    </citation>
    <scope>NUCLEOTIDE SEQUENCE</scope>
</reference>
<dbReference type="AlphaFoldDB" id="A0A8S3ZV36"/>
<organism evidence="3 4">
    <name type="scientific">Candidula unifasciata</name>
    <dbReference type="NCBI Taxonomy" id="100452"/>
    <lineage>
        <taxon>Eukaryota</taxon>
        <taxon>Metazoa</taxon>
        <taxon>Spiralia</taxon>
        <taxon>Lophotrochozoa</taxon>
        <taxon>Mollusca</taxon>
        <taxon>Gastropoda</taxon>
        <taxon>Heterobranchia</taxon>
        <taxon>Euthyneura</taxon>
        <taxon>Panpulmonata</taxon>
        <taxon>Eupulmonata</taxon>
        <taxon>Stylommatophora</taxon>
        <taxon>Helicina</taxon>
        <taxon>Helicoidea</taxon>
        <taxon>Geomitridae</taxon>
        <taxon>Candidula</taxon>
    </lineage>
</organism>